<feature type="region of interest" description="Disordered" evidence="6">
    <location>
        <begin position="1"/>
        <end position="70"/>
    </location>
</feature>
<reference evidence="7" key="1">
    <citation type="submission" date="2022-03" db="EMBL/GenBank/DDBJ databases">
        <authorList>
            <person name="Martin H S."/>
        </authorList>
    </citation>
    <scope>NUCLEOTIDE SEQUENCE</scope>
</reference>
<proteinExistence type="inferred from homology"/>
<sequence>MGIDFRDFDKNSSDDSETELTDEDFMDLGPIESDNNDEQDNESDTSDVELPHHEDENKKYDIDEDENEEDEVVKAIKAEKTKPRDHPPAIICEDFIVDISFSPSKNLIALANIMGDVLLYEYNNDETKLVNTFELHVKACRDVEFDDTGDIMFTAGKDKAIIVTDIETGKLKQCYENAHEEAIYSLLCLGNDKFVTGDDGGTVKLWDLRKSNPLFSIKIGEEYVSEMITNDTQKYLVCAGGDGVLTSIDLKGGKIHTTSEEYDAELTCMGLFRSDKILSQKGFYHWRYVQLTIFVILVGKRQIVLPGIIQYHLHQEVPFPISAI</sequence>
<feature type="compositionally biased region" description="Acidic residues" evidence="6">
    <location>
        <begin position="14"/>
        <end position="26"/>
    </location>
</feature>
<dbReference type="Gene3D" id="2.130.10.10">
    <property type="entry name" value="YVTN repeat-like/Quinoprotein amine dehydrogenase"/>
    <property type="match status" value="1"/>
</dbReference>
<organism evidence="7 8">
    <name type="scientific">Iphiclides podalirius</name>
    <name type="common">scarce swallowtail</name>
    <dbReference type="NCBI Taxonomy" id="110791"/>
    <lineage>
        <taxon>Eukaryota</taxon>
        <taxon>Metazoa</taxon>
        <taxon>Ecdysozoa</taxon>
        <taxon>Arthropoda</taxon>
        <taxon>Hexapoda</taxon>
        <taxon>Insecta</taxon>
        <taxon>Pterygota</taxon>
        <taxon>Neoptera</taxon>
        <taxon>Endopterygota</taxon>
        <taxon>Lepidoptera</taxon>
        <taxon>Glossata</taxon>
        <taxon>Ditrysia</taxon>
        <taxon>Papilionoidea</taxon>
        <taxon>Papilionidae</taxon>
        <taxon>Papilioninae</taxon>
        <taxon>Iphiclides</taxon>
    </lineage>
</organism>
<evidence type="ECO:0000313" key="7">
    <source>
        <dbReference type="EMBL" id="CAH2066617.1"/>
    </source>
</evidence>
<feature type="compositionally biased region" description="Acidic residues" evidence="6">
    <location>
        <begin position="34"/>
        <end position="47"/>
    </location>
</feature>
<evidence type="ECO:0000256" key="3">
    <source>
        <dbReference type="ARBA" id="ARBA00022737"/>
    </source>
</evidence>
<dbReference type="PANTHER" id="PTHR44019">
    <property type="entry name" value="WD REPEAT-CONTAINING PROTEIN 55"/>
    <property type="match status" value="1"/>
</dbReference>
<evidence type="ECO:0000256" key="2">
    <source>
        <dbReference type="ARBA" id="ARBA00022574"/>
    </source>
</evidence>
<dbReference type="Pfam" id="PF24796">
    <property type="entry name" value="WDR55"/>
    <property type="match status" value="1"/>
</dbReference>
<dbReference type="Proteomes" id="UP000837857">
    <property type="component" value="Chromosome 4"/>
</dbReference>
<evidence type="ECO:0000313" key="8">
    <source>
        <dbReference type="Proteomes" id="UP000837857"/>
    </source>
</evidence>
<evidence type="ECO:0000256" key="5">
    <source>
        <dbReference type="PROSITE-ProRule" id="PRU00221"/>
    </source>
</evidence>
<dbReference type="PROSITE" id="PS50082">
    <property type="entry name" value="WD_REPEATS_2"/>
    <property type="match status" value="1"/>
</dbReference>
<evidence type="ECO:0000256" key="4">
    <source>
        <dbReference type="ARBA" id="ARBA00023478"/>
    </source>
</evidence>
<dbReference type="PANTHER" id="PTHR44019:SF20">
    <property type="entry name" value="WD REPEAT-CONTAINING PROTEIN 55"/>
    <property type="match status" value="1"/>
</dbReference>
<name>A0ABN8IX85_9NEOP</name>
<dbReference type="InterPro" id="IPR036322">
    <property type="entry name" value="WD40_repeat_dom_sf"/>
</dbReference>
<feature type="compositionally biased region" description="Basic and acidic residues" evidence="6">
    <location>
        <begin position="49"/>
        <end position="61"/>
    </location>
</feature>
<keyword evidence="8" id="KW-1185">Reference proteome</keyword>
<dbReference type="InterPro" id="IPR015943">
    <property type="entry name" value="WD40/YVTN_repeat-like_dom_sf"/>
</dbReference>
<dbReference type="EMBL" id="OW152816">
    <property type="protein sequence ID" value="CAH2066617.1"/>
    <property type="molecule type" value="Genomic_DNA"/>
</dbReference>
<keyword evidence="3" id="KW-0677">Repeat</keyword>
<gene>
    <name evidence="7" type="ORF">IPOD504_LOCUS13508</name>
</gene>
<evidence type="ECO:0000256" key="6">
    <source>
        <dbReference type="SAM" id="MobiDB-lite"/>
    </source>
</evidence>
<accession>A0ABN8IX85</accession>
<protein>
    <recommendedName>
        <fullName evidence="4">WD repeat-containing protein 55 homolog</fullName>
    </recommendedName>
</protein>
<feature type="compositionally biased region" description="Basic and acidic residues" evidence="6">
    <location>
        <begin position="1"/>
        <end position="13"/>
    </location>
</feature>
<dbReference type="SMART" id="SM00320">
    <property type="entry name" value="WD40"/>
    <property type="match status" value="3"/>
</dbReference>
<keyword evidence="2 5" id="KW-0853">WD repeat</keyword>
<feature type="non-terminal residue" evidence="7">
    <location>
        <position position="324"/>
    </location>
</feature>
<comment type="similarity">
    <text evidence="1">Belongs to the WD repeat WDR55 family.</text>
</comment>
<dbReference type="InterPro" id="IPR001680">
    <property type="entry name" value="WD40_rpt"/>
</dbReference>
<evidence type="ECO:0000256" key="1">
    <source>
        <dbReference type="ARBA" id="ARBA00007625"/>
    </source>
</evidence>
<dbReference type="InterPro" id="IPR050505">
    <property type="entry name" value="WDR55/POC1"/>
</dbReference>
<feature type="repeat" description="WD" evidence="5">
    <location>
        <begin position="176"/>
        <end position="216"/>
    </location>
</feature>
<dbReference type="SUPFAM" id="SSF50978">
    <property type="entry name" value="WD40 repeat-like"/>
    <property type="match status" value="1"/>
</dbReference>